<evidence type="ECO:0000256" key="3">
    <source>
        <dbReference type="ARBA" id="ARBA00022692"/>
    </source>
</evidence>
<name>A0ABN6HUV3_9FLAO</name>
<keyword evidence="2" id="KW-1003">Cell membrane</keyword>
<feature type="transmembrane region" description="Helical" evidence="6">
    <location>
        <begin position="112"/>
        <end position="129"/>
    </location>
</feature>
<evidence type="ECO:0000256" key="2">
    <source>
        <dbReference type="ARBA" id="ARBA00022475"/>
    </source>
</evidence>
<organism evidence="7 8">
    <name type="scientific">Flavobacterium okayamense</name>
    <dbReference type="NCBI Taxonomy" id="2830782"/>
    <lineage>
        <taxon>Bacteria</taxon>
        <taxon>Pseudomonadati</taxon>
        <taxon>Bacteroidota</taxon>
        <taxon>Flavobacteriia</taxon>
        <taxon>Flavobacteriales</taxon>
        <taxon>Flavobacteriaceae</taxon>
        <taxon>Flavobacterium</taxon>
    </lineage>
</organism>
<feature type="transmembrane region" description="Helical" evidence="6">
    <location>
        <begin position="214"/>
        <end position="233"/>
    </location>
</feature>
<dbReference type="InterPro" id="IPR050833">
    <property type="entry name" value="Poly_Biosynth_Transport"/>
</dbReference>
<evidence type="ECO:0000256" key="5">
    <source>
        <dbReference type="ARBA" id="ARBA00023136"/>
    </source>
</evidence>
<proteinExistence type="predicted"/>
<feature type="transmembrane region" description="Helical" evidence="6">
    <location>
        <begin position="327"/>
        <end position="347"/>
    </location>
</feature>
<gene>
    <name evidence="7" type="ORF">KK2020170_11260</name>
</gene>
<keyword evidence="5 6" id="KW-0472">Membrane</keyword>
<evidence type="ECO:0000313" key="8">
    <source>
        <dbReference type="Proteomes" id="UP000825258"/>
    </source>
</evidence>
<feature type="transmembrane region" description="Helical" evidence="6">
    <location>
        <begin position="387"/>
        <end position="412"/>
    </location>
</feature>
<dbReference type="EMBL" id="AP024749">
    <property type="protein sequence ID" value="BCY28258.1"/>
    <property type="molecule type" value="Genomic_DNA"/>
</dbReference>
<feature type="transmembrane region" description="Helical" evidence="6">
    <location>
        <begin position="172"/>
        <end position="194"/>
    </location>
</feature>
<sequence>MQDTQSHKQAFWFTLINYLGIVIGVLSTVFIYPNDKDFLGKVGFVDSIAQMLFPILVFGGAQALIHFYPNLSEENKRKLFKYGIVTILSVAIGVLILLFIGQFTSNWDKYNYLFFAFPLALMLAFIELFKRQSANIQKISVPTFYEKIIPKIALPIVFILVLAHVFSEKIGIVVFIVFYFLLLILIAQYLFRYFSINGNWSFQDLFSQISKKEYYNYCFYSFLGSFGSFLAFRIDGFMIPLFLEFDDNGAYRIAVNLASALAIPATGLFTIYAPQVSFWIKNQEFEVLKMKYIETSKLLFFVGALVFGCIIVGIEPFFSLLPTADKLVASVPVIYILGANVLFNMATGFNSEIISYSQYYRFNIVAVLLLVVLNIFLNYYFLTQTDFGISGVAIASLVSMVLFNLSKLVFIYQKFKIIPFDKSYLKLIVVMFLITCLSYFLPKSQNSVFDLLSKLVVLTVLSMFFVYKLKLLSVFNFWVDKLLKKIN</sequence>
<feature type="transmembrane region" description="Helical" evidence="6">
    <location>
        <begin position="149"/>
        <end position="166"/>
    </location>
</feature>
<protein>
    <recommendedName>
        <fullName evidence="9">Membrane protein involved in the export of O-antigen and teichoic acid</fullName>
    </recommendedName>
</protein>
<feature type="transmembrane region" description="Helical" evidence="6">
    <location>
        <begin position="298"/>
        <end position="321"/>
    </location>
</feature>
<comment type="subcellular location">
    <subcellularLocation>
        <location evidence="1">Cell membrane</location>
        <topology evidence="1">Multi-pass membrane protein</topology>
    </subcellularLocation>
</comment>
<feature type="transmembrane region" description="Helical" evidence="6">
    <location>
        <begin position="253"/>
        <end position="273"/>
    </location>
</feature>
<evidence type="ECO:0000256" key="6">
    <source>
        <dbReference type="SAM" id="Phobius"/>
    </source>
</evidence>
<feature type="transmembrane region" description="Helical" evidence="6">
    <location>
        <begin position="12"/>
        <end position="32"/>
    </location>
</feature>
<accession>A0ABN6HUV3</accession>
<feature type="transmembrane region" description="Helical" evidence="6">
    <location>
        <begin position="447"/>
        <end position="467"/>
    </location>
</feature>
<evidence type="ECO:0000256" key="4">
    <source>
        <dbReference type="ARBA" id="ARBA00022989"/>
    </source>
</evidence>
<dbReference type="PANTHER" id="PTHR30250">
    <property type="entry name" value="PST FAMILY PREDICTED COLANIC ACID TRANSPORTER"/>
    <property type="match status" value="1"/>
</dbReference>
<keyword evidence="3 6" id="KW-0812">Transmembrane</keyword>
<dbReference type="Proteomes" id="UP000825258">
    <property type="component" value="Chromosome"/>
</dbReference>
<evidence type="ECO:0000313" key="7">
    <source>
        <dbReference type="EMBL" id="BCY28258.1"/>
    </source>
</evidence>
<evidence type="ECO:0000256" key="1">
    <source>
        <dbReference type="ARBA" id="ARBA00004651"/>
    </source>
</evidence>
<feature type="transmembrane region" description="Helical" evidence="6">
    <location>
        <begin position="79"/>
        <end position="100"/>
    </location>
</feature>
<reference evidence="7 8" key="1">
    <citation type="submission" date="2021-06" db="EMBL/GenBank/DDBJ databases">
        <title>Whole genome sequences of Flavobacterium sp. KK2020170 and assembly.</title>
        <authorList>
            <person name="Kitahara K."/>
            <person name="Miyoshi S."/>
            <person name="Uesaka K."/>
        </authorList>
    </citation>
    <scope>NUCLEOTIDE SEQUENCE [LARGE SCALE GENOMIC DNA]</scope>
    <source>
        <strain evidence="7 8">KK2020170</strain>
    </source>
</reference>
<feature type="transmembrane region" description="Helical" evidence="6">
    <location>
        <begin position="47"/>
        <end position="67"/>
    </location>
</feature>
<dbReference type="PANTHER" id="PTHR30250:SF11">
    <property type="entry name" value="O-ANTIGEN TRANSPORTER-RELATED"/>
    <property type="match status" value="1"/>
</dbReference>
<keyword evidence="8" id="KW-1185">Reference proteome</keyword>
<feature type="transmembrane region" description="Helical" evidence="6">
    <location>
        <begin position="424"/>
        <end position="441"/>
    </location>
</feature>
<dbReference type="RefSeq" id="WP_221259859.1">
    <property type="nucleotide sequence ID" value="NZ_AP024749.1"/>
</dbReference>
<evidence type="ECO:0008006" key="9">
    <source>
        <dbReference type="Google" id="ProtNLM"/>
    </source>
</evidence>
<feature type="transmembrane region" description="Helical" evidence="6">
    <location>
        <begin position="359"/>
        <end position="381"/>
    </location>
</feature>
<keyword evidence="4 6" id="KW-1133">Transmembrane helix</keyword>